<name>A0AAI8VNE0_9PEZI</name>
<sequence>MRLLNVESRQLEEYSESSFPPANYAILSHTWGEDEVTYQDLQTPEKGKSKAGYAKIEGACRQAARDGWRYVWVDTCCIDKSSSAELSEAINSMFRWYNKARVCYVYLSDVSRSDDSTAVERSLRDSRWFTRGWTLQELLAPHELRFFESVWEGLESPGSSWHPLIMSITGIDVYHWDKEPLLVKLSWAAKRQTTRQEDMAYCLLGLLGVNMPLLYGEGEAAFPRLLEEVIKKSTSHAVLAAGYGLTLTALQESRIDGSVLPTAPDAYAGCSAGFREVQVPGRTTSAHFSMTNAGLLIELPLVQIDPDTRTVLALINCQDRSHEGYQIAIPLSHKEGDKYGQFYERAVGSQPFRVPPNFSDHAQRTNIFISNRTTVPAWGRQLRTENYFENMVYFGALLNAGMGVPVKIQRGSSREDGKKRVLEIQKMGAPRKRLTIHATGGAER</sequence>
<dbReference type="PANTHER" id="PTHR10622">
    <property type="entry name" value="HET DOMAIN-CONTAINING PROTEIN"/>
    <property type="match status" value="1"/>
</dbReference>
<evidence type="ECO:0000259" key="1">
    <source>
        <dbReference type="Pfam" id="PF06985"/>
    </source>
</evidence>
<reference evidence="2" key="1">
    <citation type="submission" date="2023-10" db="EMBL/GenBank/DDBJ databases">
        <authorList>
            <person name="Hackl T."/>
        </authorList>
    </citation>
    <scope>NUCLEOTIDE SEQUENCE</scope>
</reference>
<dbReference type="Pfam" id="PF06985">
    <property type="entry name" value="HET"/>
    <property type="match status" value="1"/>
</dbReference>
<gene>
    <name evidence="2" type="ORF">KHLLAP_LOCUS8260</name>
</gene>
<keyword evidence="3" id="KW-1185">Reference proteome</keyword>
<dbReference type="AlphaFoldDB" id="A0AAI8VNE0"/>
<comment type="caution">
    <text evidence="2">The sequence shown here is derived from an EMBL/GenBank/DDBJ whole genome shotgun (WGS) entry which is preliminary data.</text>
</comment>
<protein>
    <submittedName>
        <fullName evidence="2">Uu.00g089780.m01.CDS01</fullName>
    </submittedName>
</protein>
<organism evidence="2 3">
    <name type="scientific">Anthostomella pinea</name>
    <dbReference type="NCBI Taxonomy" id="933095"/>
    <lineage>
        <taxon>Eukaryota</taxon>
        <taxon>Fungi</taxon>
        <taxon>Dikarya</taxon>
        <taxon>Ascomycota</taxon>
        <taxon>Pezizomycotina</taxon>
        <taxon>Sordariomycetes</taxon>
        <taxon>Xylariomycetidae</taxon>
        <taxon>Xylariales</taxon>
        <taxon>Xylariaceae</taxon>
        <taxon>Anthostomella</taxon>
    </lineage>
</organism>
<dbReference type="Proteomes" id="UP001295740">
    <property type="component" value="Unassembled WGS sequence"/>
</dbReference>
<feature type="domain" description="Heterokaryon incompatibility" evidence="1">
    <location>
        <begin position="24"/>
        <end position="114"/>
    </location>
</feature>
<accession>A0AAI8VNE0</accession>
<dbReference type="EMBL" id="CAUWAG010000010">
    <property type="protein sequence ID" value="CAJ2507792.1"/>
    <property type="molecule type" value="Genomic_DNA"/>
</dbReference>
<evidence type="ECO:0000313" key="3">
    <source>
        <dbReference type="Proteomes" id="UP001295740"/>
    </source>
</evidence>
<proteinExistence type="predicted"/>
<dbReference type="PANTHER" id="PTHR10622:SF10">
    <property type="entry name" value="HET DOMAIN-CONTAINING PROTEIN"/>
    <property type="match status" value="1"/>
</dbReference>
<evidence type="ECO:0000313" key="2">
    <source>
        <dbReference type="EMBL" id="CAJ2507792.1"/>
    </source>
</evidence>
<dbReference type="InterPro" id="IPR010730">
    <property type="entry name" value="HET"/>
</dbReference>